<name>A0AAW0T4D0_SCYPA</name>
<keyword evidence="3" id="KW-1185">Reference proteome</keyword>
<reference evidence="2 3" key="1">
    <citation type="submission" date="2023-03" db="EMBL/GenBank/DDBJ databases">
        <title>High-quality genome of Scylla paramamosain provides insights in environmental adaptation.</title>
        <authorList>
            <person name="Zhang L."/>
        </authorList>
    </citation>
    <scope>NUCLEOTIDE SEQUENCE [LARGE SCALE GENOMIC DNA]</scope>
    <source>
        <strain evidence="2">LZ_2023a</strain>
        <tissue evidence="2">Muscle</tissue>
    </source>
</reference>
<dbReference type="AlphaFoldDB" id="A0AAW0T4D0"/>
<sequence length="79" mass="8387">MYVCDKMDVTASHAAAQSRLLSVEQSGEGVRACEEDDPHSRSGSDAGPSRLFRISQARTVEAAVLQYPSITAAAAPCYV</sequence>
<comment type="caution">
    <text evidence="2">The sequence shown here is derived from an EMBL/GenBank/DDBJ whole genome shotgun (WGS) entry which is preliminary data.</text>
</comment>
<organism evidence="2 3">
    <name type="scientific">Scylla paramamosain</name>
    <name type="common">Mud crab</name>
    <dbReference type="NCBI Taxonomy" id="85552"/>
    <lineage>
        <taxon>Eukaryota</taxon>
        <taxon>Metazoa</taxon>
        <taxon>Ecdysozoa</taxon>
        <taxon>Arthropoda</taxon>
        <taxon>Crustacea</taxon>
        <taxon>Multicrustacea</taxon>
        <taxon>Malacostraca</taxon>
        <taxon>Eumalacostraca</taxon>
        <taxon>Eucarida</taxon>
        <taxon>Decapoda</taxon>
        <taxon>Pleocyemata</taxon>
        <taxon>Brachyura</taxon>
        <taxon>Eubrachyura</taxon>
        <taxon>Portunoidea</taxon>
        <taxon>Portunidae</taxon>
        <taxon>Portuninae</taxon>
        <taxon>Scylla</taxon>
    </lineage>
</organism>
<evidence type="ECO:0000313" key="3">
    <source>
        <dbReference type="Proteomes" id="UP001487740"/>
    </source>
</evidence>
<proteinExistence type="predicted"/>
<accession>A0AAW0T4D0</accession>
<gene>
    <name evidence="2" type="ORF">O3P69_015078</name>
</gene>
<evidence type="ECO:0000256" key="1">
    <source>
        <dbReference type="SAM" id="MobiDB-lite"/>
    </source>
</evidence>
<feature type="region of interest" description="Disordered" evidence="1">
    <location>
        <begin position="26"/>
        <end position="50"/>
    </location>
</feature>
<dbReference type="EMBL" id="JARAKH010000039">
    <property type="protein sequence ID" value="KAK8381810.1"/>
    <property type="molecule type" value="Genomic_DNA"/>
</dbReference>
<evidence type="ECO:0000313" key="2">
    <source>
        <dbReference type="EMBL" id="KAK8381810.1"/>
    </source>
</evidence>
<dbReference type="Proteomes" id="UP001487740">
    <property type="component" value="Unassembled WGS sequence"/>
</dbReference>
<protein>
    <submittedName>
        <fullName evidence="2">Uncharacterized protein</fullName>
    </submittedName>
</protein>